<reference evidence="1 2" key="1">
    <citation type="journal article" date="2022" name="DNA Res.">
        <title>Chromosomal-level genome assembly of the orchid tree Bauhinia variegata (Leguminosae; Cercidoideae) supports the allotetraploid origin hypothesis of Bauhinia.</title>
        <authorList>
            <person name="Zhong Y."/>
            <person name="Chen Y."/>
            <person name="Zheng D."/>
            <person name="Pang J."/>
            <person name="Liu Y."/>
            <person name="Luo S."/>
            <person name="Meng S."/>
            <person name="Qian L."/>
            <person name="Wei D."/>
            <person name="Dai S."/>
            <person name="Zhou R."/>
        </authorList>
    </citation>
    <scope>NUCLEOTIDE SEQUENCE [LARGE SCALE GENOMIC DNA]</scope>
    <source>
        <strain evidence="1">BV-YZ2020</strain>
    </source>
</reference>
<comment type="caution">
    <text evidence="1">The sequence shown here is derived from an EMBL/GenBank/DDBJ whole genome shotgun (WGS) entry which is preliminary data.</text>
</comment>
<proteinExistence type="predicted"/>
<sequence>MLIPCDFCDSKTAVLYCKADSAKLCLLCDQHVHKANALSLKHVRFQICDNCKNDTATIQCPTDSLILCQVCDWDVHNNSSTSSLHERTQVEGFSGCPSIIELATVFGFDWKPKDLNAMDLGSRQNELKLKYFQGYMVPDFHSSVSSALPKDQNLKCGNYRDDAYEQLLEMARRNLAQIDKERAELDPGTPPGRLAHQVDVESLELNNGDDHELLQQQTLFTSLLMLPTDGDSRNTDYASEGDLLWDSSNPSYQMAQVWDFQSGKPRDCGEPKLSMFDSLEESSLMIPRTFQDIDNMNCMTFGDDLLSRNNQSDQSSSSHVMMKEESYKKPRDGLSSGSNLIESMIYNGTVMEHFVGGSEDANMVRPKVSADELAKNRGDAMLRYMEKKKTRRYDKHIRYESRKARADLRKRVRGRFVKASDATDAQV</sequence>
<evidence type="ECO:0000313" key="1">
    <source>
        <dbReference type="EMBL" id="KAI4348363.1"/>
    </source>
</evidence>
<name>A0ACB9PIN8_BAUVA</name>
<protein>
    <submittedName>
        <fullName evidence="1">Uncharacterized protein</fullName>
    </submittedName>
</protein>
<keyword evidence="2" id="KW-1185">Reference proteome</keyword>
<dbReference type="Proteomes" id="UP000828941">
    <property type="component" value="Chromosome 4"/>
</dbReference>
<accession>A0ACB9PIN8</accession>
<dbReference type="EMBL" id="CM039429">
    <property type="protein sequence ID" value="KAI4348363.1"/>
    <property type="molecule type" value="Genomic_DNA"/>
</dbReference>
<gene>
    <name evidence="1" type="ORF">L6164_009095</name>
</gene>
<evidence type="ECO:0000313" key="2">
    <source>
        <dbReference type="Proteomes" id="UP000828941"/>
    </source>
</evidence>
<organism evidence="1 2">
    <name type="scientific">Bauhinia variegata</name>
    <name type="common">Purple orchid tree</name>
    <name type="synonym">Phanera variegata</name>
    <dbReference type="NCBI Taxonomy" id="167791"/>
    <lineage>
        <taxon>Eukaryota</taxon>
        <taxon>Viridiplantae</taxon>
        <taxon>Streptophyta</taxon>
        <taxon>Embryophyta</taxon>
        <taxon>Tracheophyta</taxon>
        <taxon>Spermatophyta</taxon>
        <taxon>Magnoliopsida</taxon>
        <taxon>eudicotyledons</taxon>
        <taxon>Gunneridae</taxon>
        <taxon>Pentapetalae</taxon>
        <taxon>rosids</taxon>
        <taxon>fabids</taxon>
        <taxon>Fabales</taxon>
        <taxon>Fabaceae</taxon>
        <taxon>Cercidoideae</taxon>
        <taxon>Cercideae</taxon>
        <taxon>Bauhiniinae</taxon>
        <taxon>Bauhinia</taxon>
    </lineage>
</organism>